<sequence length="217" mass="23468">MAITQKLREQVSPVLGRLLRGRRAGVRHSVRSAPELQAPVEIGLVSPDFHHEGMIAEANRAPANTSPGLAWHGVPEGTLQLLLVVEDIDAPFKKPLIHALALIDPELSHLESGALAEDSERVRLLPGSFGRRGYHGPKPLPGHGEHRYGFHLYALDALLPATVSGLDEVLRAADGRVLACGFLEGRATDDGSGAESAEQTRGVRGRRRGINLRDLRH</sequence>
<dbReference type="EMBL" id="NMVQ01000012">
    <property type="protein sequence ID" value="OYO21964.1"/>
    <property type="molecule type" value="Genomic_DNA"/>
</dbReference>
<evidence type="ECO:0000313" key="4">
    <source>
        <dbReference type="Proteomes" id="UP000216311"/>
    </source>
</evidence>
<reference evidence="3 4" key="1">
    <citation type="submission" date="2017-07" db="EMBL/GenBank/DDBJ databases">
        <title>Draft whole genome sequences of clinical Proprionibacteriaceae strains.</title>
        <authorList>
            <person name="Bernier A.-M."/>
            <person name="Bernard K."/>
            <person name="Domingo M.-C."/>
        </authorList>
    </citation>
    <scope>NUCLEOTIDE SEQUENCE [LARGE SCALE GENOMIC DNA]</scope>
    <source>
        <strain evidence="3 4">NML 130396</strain>
    </source>
</reference>
<comment type="caution">
    <text evidence="3">The sequence shown here is derived from an EMBL/GenBank/DDBJ whole genome shotgun (WGS) entry which is preliminary data.</text>
</comment>
<feature type="region of interest" description="Disordered" evidence="2">
    <location>
        <begin position="188"/>
        <end position="217"/>
    </location>
</feature>
<organism evidence="3 4">
    <name type="scientific">Enemella dayhoffiae</name>
    <dbReference type="NCBI Taxonomy" id="2016507"/>
    <lineage>
        <taxon>Bacteria</taxon>
        <taxon>Bacillati</taxon>
        <taxon>Actinomycetota</taxon>
        <taxon>Actinomycetes</taxon>
        <taxon>Propionibacteriales</taxon>
        <taxon>Propionibacteriaceae</taxon>
        <taxon>Enemella</taxon>
    </lineage>
</organism>
<dbReference type="Proteomes" id="UP000216311">
    <property type="component" value="Unassembled WGS sequence"/>
</dbReference>
<dbReference type="SUPFAM" id="SSF49777">
    <property type="entry name" value="PEBP-like"/>
    <property type="match status" value="1"/>
</dbReference>
<accession>A0A255H5X9</accession>
<comment type="similarity">
    <text evidence="1">Belongs to the UPF0098 family.</text>
</comment>
<dbReference type="CDD" id="cd00865">
    <property type="entry name" value="PEBP_bact_arch"/>
    <property type="match status" value="1"/>
</dbReference>
<protein>
    <recommendedName>
        <fullName evidence="5">YbhB/YbcL family Raf kinase inhibitor-like protein</fullName>
    </recommendedName>
</protein>
<gene>
    <name evidence="3" type="ORF">CGZ93_08505</name>
</gene>
<name>A0A255H5X9_9ACTN</name>
<evidence type="ECO:0000313" key="3">
    <source>
        <dbReference type="EMBL" id="OYO21964.1"/>
    </source>
</evidence>
<dbReference type="OrthoDB" id="9797506at2"/>
<dbReference type="AlphaFoldDB" id="A0A255H5X9"/>
<evidence type="ECO:0000256" key="1">
    <source>
        <dbReference type="ARBA" id="ARBA00007120"/>
    </source>
</evidence>
<evidence type="ECO:0000256" key="2">
    <source>
        <dbReference type="SAM" id="MobiDB-lite"/>
    </source>
</evidence>
<dbReference type="InterPro" id="IPR036610">
    <property type="entry name" value="PEBP-like_sf"/>
</dbReference>
<proteinExistence type="inferred from homology"/>
<keyword evidence="4" id="KW-1185">Reference proteome</keyword>
<dbReference type="InterPro" id="IPR005247">
    <property type="entry name" value="YbhB_YbcL/LppC-like"/>
</dbReference>
<dbReference type="Pfam" id="PF01161">
    <property type="entry name" value="PBP"/>
    <property type="match status" value="1"/>
</dbReference>
<dbReference type="Gene3D" id="3.90.280.10">
    <property type="entry name" value="PEBP-like"/>
    <property type="match status" value="1"/>
</dbReference>
<dbReference type="RefSeq" id="WP_094363707.1">
    <property type="nucleotide sequence ID" value="NZ_NMVQ01000012.1"/>
</dbReference>
<evidence type="ECO:0008006" key="5">
    <source>
        <dbReference type="Google" id="ProtNLM"/>
    </source>
</evidence>
<dbReference type="InterPro" id="IPR008914">
    <property type="entry name" value="PEBP"/>
</dbReference>